<reference evidence="2" key="2">
    <citation type="submission" date="2021-01" db="EMBL/GenBank/DDBJ databases">
        <authorList>
            <person name="Schikora-Tamarit M.A."/>
        </authorList>
    </citation>
    <scope>NUCLEOTIDE SEQUENCE</scope>
    <source>
        <strain evidence="2">CBS2887</strain>
    </source>
</reference>
<evidence type="ECO:0000313" key="2">
    <source>
        <dbReference type="EMBL" id="KAH3677285.1"/>
    </source>
</evidence>
<dbReference type="AlphaFoldDB" id="A0A9P8TG20"/>
<sequence>MRLLTLPTLVLCVAVKTSGAEREVAVFKLVFLNCSNISKKSLAWASSRTNPPLVDGLGEGIVSGVGVSSLCSKSPSSSVSSSL</sequence>
<organism evidence="2 3">
    <name type="scientific">Wickerhamomyces pijperi</name>
    <name type="common">Yeast</name>
    <name type="synonym">Pichia pijperi</name>
    <dbReference type="NCBI Taxonomy" id="599730"/>
    <lineage>
        <taxon>Eukaryota</taxon>
        <taxon>Fungi</taxon>
        <taxon>Dikarya</taxon>
        <taxon>Ascomycota</taxon>
        <taxon>Saccharomycotina</taxon>
        <taxon>Saccharomycetes</taxon>
        <taxon>Phaffomycetales</taxon>
        <taxon>Wickerhamomycetaceae</taxon>
        <taxon>Wickerhamomyces</taxon>
    </lineage>
</organism>
<evidence type="ECO:0008006" key="4">
    <source>
        <dbReference type="Google" id="ProtNLM"/>
    </source>
</evidence>
<feature type="signal peptide" evidence="1">
    <location>
        <begin position="1"/>
        <end position="19"/>
    </location>
</feature>
<evidence type="ECO:0000313" key="3">
    <source>
        <dbReference type="Proteomes" id="UP000774326"/>
    </source>
</evidence>
<keyword evidence="1" id="KW-0732">Signal</keyword>
<reference evidence="2" key="1">
    <citation type="journal article" date="2021" name="Open Biol.">
        <title>Shared evolutionary footprints suggest mitochondrial oxidative damage underlies multiple complex I losses in fungi.</title>
        <authorList>
            <person name="Schikora-Tamarit M.A."/>
            <person name="Marcet-Houben M."/>
            <person name="Nosek J."/>
            <person name="Gabaldon T."/>
        </authorList>
    </citation>
    <scope>NUCLEOTIDE SEQUENCE</scope>
    <source>
        <strain evidence="2">CBS2887</strain>
    </source>
</reference>
<gene>
    <name evidence="2" type="ORF">WICPIJ_009000</name>
</gene>
<accession>A0A9P8TG20</accession>
<name>A0A9P8TG20_WICPI</name>
<comment type="caution">
    <text evidence="2">The sequence shown here is derived from an EMBL/GenBank/DDBJ whole genome shotgun (WGS) entry which is preliminary data.</text>
</comment>
<feature type="chain" id="PRO_5040163412" description="Secreted protein" evidence="1">
    <location>
        <begin position="20"/>
        <end position="83"/>
    </location>
</feature>
<protein>
    <recommendedName>
        <fullName evidence="4">Secreted protein</fullName>
    </recommendedName>
</protein>
<dbReference type="EMBL" id="JAEUBG010005169">
    <property type="protein sequence ID" value="KAH3677285.1"/>
    <property type="molecule type" value="Genomic_DNA"/>
</dbReference>
<dbReference type="Proteomes" id="UP000774326">
    <property type="component" value="Unassembled WGS sequence"/>
</dbReference>
<proteinExistence type="predicted"/>
<keyword evidence="3" id="KW-1185">Reference proteome</keyword>
<evidence type="ECO:0000256" key="1">
    <source>
        <dbReference type="SAM" id="SignalP"/>
    </source>
</evidence>